<gene>
    <name evidence="1" type="ORF">MAR_015784</name>
</gene>
<accession>A0ABY7FI90</accession>
<name>A0ABY7FI90_MYAAR</name>
<protein>
    <submittedName>
        <fullName evidence="1">Uncharacterized protein</fullName>
    </submittedName>
</protein>
<organism evidence="1 2">
    <name type="scientific">Mya arenaria</name>
    <name type="common">Soft-shell clam</name>
    <dbReference type="NCBI Taxonomy" id="6604"/>
    <lineage>
        <taxon>Eukaryota</taxon>
        <taxon>Metazoa</taxon>
        <taxon>Spiralia</taxon>
        <taxon>Lophotrochozoa</taxon>
        <taxon>Mollusca</taxon>
        <taxon>Bivalvia</taxon>
        <taxon>Autobranchia</taxon>
        <taxon>Heteroconchia</taxon>
        <taxon>Euheterodonta</taxon>
        <taxon>Imparidentia</taxon>
        <taxon>Neoheterodontei</taxon>
        <taxon>Myida</taxon>
        <taxon>Myoidea</taxon>
        <taxon>Myidae</taxon>
        <taxon>Mya</taxon>
    </lineage>
</organism>
<evidence type="ECO:0000313" key="1">
    <source>
        <dbReference type="EMBL" id="WAR21810.1"/>
    </source>
</evidence>
<dbReference type="EMBL" id="CP111023">
    <property type="protein sequence ID" value="WAR21810.1"/>
    <property type="molecule type" value="Genomic_DNA"/>
</dbReference>
<sequence>MHNNPLKRKAAPKPPMTSVGCVVMSFSCKRTCVGLDDLMDSVHGREVMASFCKRTFVRGFQFFNVDFKLKEIIVAKMAVCQSSHCLSGRNSYSVFEANKVSTLIIFIVCVQRSEQIHFCIVAALTHNTIQKKRKLMYCGSLLHDVKGSDDCLVEKLLPRT</sequence>
<proteinExistence type="predicted"/>
<dbReference type="Proteomes" id="UP001164746">
    <property type="component" value="Chromosome 12"/>
</dbReference>
<reference evidence="1" key="1">
    <citation type="submission" date="2022-11" db="EMBL/GenBank/DDBJ databases">
        <title>Centuries of genome instability and evolution in soft-shell clam transmissible cancer (bioRxiv).</title>
        <authorList>
            <person name="Hart S.F.M."/>
            <person name="Yonemitsu M.A."/>
            <person name="Giersch R.M."/>
            <person name="Beal B.F."/>
            <person name="Arriagada G."/>
            <person name="Davis B.W."/>
            <person name="Ostrander E.A."/>
            <person name="Goff S.P."/>
            <person name="Metzger M.J."/>
        </authorList>
    </citation>
    <scope>NUCLEOTIDE SEQUENCE</scope>
    <source>
        <strain evidence="1">MELC-2E11</strain>
        <tissue evidence="1">Siphon/mantle</tissue>
    </source>
</reference>
<dbReference type="PROSITE" id="PS51257">
    <property type="entry name" value="PROKAR_LIPOPROTEIN"/>
    <property type="match status" value="1"/>
</dbReference>
<keyword evidence="2" id="KW-1185">Reference proteome</keyword>
<evidence type="ECO:0000313" key="2">
    <source>
        <dbReference type="Proteomes" id="UP001164746"/>
    </source>
</evidence>